<keyword evidence="4" id="KW-0804">Transcription</keyword>
<dbReference type="Pfam" id="PF00126">
    <property type="entry name" value="HTH_1"/>
    <property type="match status" value="1"/>
</dbReference>
<dbReference type="EMBL" id="FO082820">
    <property type="protein sequence ID" value="CCF18331.1"/>
    <property type="molecule type" value="Genomic_DNA"/>
</dbReference>
<dbReference type="AlphaFoldDB" id="L0NC06"/>
<dbReference type="PANTHER" id="PTHR30419:SF8">
    <property type="entry name" value="NITROGEN ASSIMILATION TRANSCRIPTIONAL ACTIVATOR-RELATED"/>
    <property type="match status" value="1"/>
</dbReference>
<sequence length="366" mass="39756">MIGTPLFQRGTSRLTTTEQGMALCRRTRRALDHLETADAAVTPAPDAARRLISAQTSENELQAVIAIAECGTITAAARREGLSQPALTRSLRKLENRVGQALFHRTTERMRLTPAGETLVRRAKLAFSELRHGFEEVALIQGARGGELRLGALPLTRARLVPFAIDAVLTTFPEARVSVVDGTYSSLATSLRNGDIDMIVGSIRAAPPGTDLSSQWLFDDSMVAVARTGHPLAGNAAPSLAACLRHDWVLPLPGVPLRMEFEALIDSAGLPRPGHVIEADSLAIVRTLLLGSDRLAVVSHHQVHYETSAGQLVVLPVDFSAAVRPVGWTVRRDYIPTSLMQAFQQELRRAVSRITSTDNHHTRDMI</sequence>
<keyword evidence="7" id="KW-1185">Reference proteome</keyword>
<organism evidence="6 7">
    <name type="scientific">Pseudorhizobium banfieldiae</name>
    <dbReference type="NCBI Taxonomy" id="1125847"/>
    <lineage>
        <taxon>Bacteria</taxon>
        <taxon>Pseudomonadati</taxon>
        <taxon>Pseudomonadota</taxon>
        <taxon>Alphaproteobacteria</taxon>
        <taxon>Hyphomicrobiales</taxon>
        <taxon>Rhizobiaceae</taxon>
        <taxon>Rhizobium/Agrobacterium group</taxon>
        <taxon>Pseudorhizobium</taxon>
    </lineage>
</organism>
<dbReference type="SUPFAM" id="SSF46785">
    <property type="entry name" value="Winged helix' DNA-binding domain"/>
    <property type="match status" value="1"/>
</dbReference>
<evidence type="ECO:0000256" key="1">
    <source>
        <dbReference type="ARBA" id="ARBA00009437"/>
    </source>
</evidence>
<evidence type="ECO:0000259" key="5">
    <source>
        <dbReference type="PROSITE" id="PS50931"/>
    </source>
</evidence>
<dbReference type="InterPro" id="IPR050950">
    <property type="entry name" value="HTH-type_LysR_regulators"/>
</dbReference>
<dbReference type="PROSITE" id="PS50931">
    <property type="entry name" value="HTH_LYSR"/>
    <property type="match status" value="2"/>
</dbReference>
<dbReference type="Gene3D" id="1.10.10.10">
    <property type="entry name" value="Winged helix-like DNA-binding domain superfamily/Winged helix DNA-binding domain"/>
    <property type="match status" value="2"/>
</dbReference>
<dbReference type="Gene3D" id="3.40.190.10">
    <property type="entry name" value="Periplasmic binding protein-like II"/>
    <property type="match status" value="2"/>
</dbReference>
<keyword evidence="3" id="KW-0238">DNA-binding</keyword>
<dbReference type="InterPro" id="IPR000847">
    <property type="entry name" value="LysR_HTH_N"/>
</dbReference>
<comment type="similarity">
    <text evidence="1">Belongs to the LysR transcriptional regulatory family.</text>
</comment>
<reference evidence="6 7" key="1">
    <citation type="journal article" date="2013" name="Genome Biol. Evol.">
        <title>Life in an arsenic-containing gold mine: genome and physiology of the autotrophic arsenite-oxidizing bacterium rhizobium sp. NT-26.</title>
        <authorList>
            <person name="Andres J."/>
            <person name="Arsene-Ploetze F."/>
            <person name="Barbe V."/>
            <person name="Brochier-Armanet C."/>
            <person name="Cleiss-Arnold J."/>
            <person name="Coppee J.Y."/>
            <person name="Dillies M.A."/>
            <person name="Geist"/>
            <person name="L"/>
            <person name="Joublin A."/>
            <person name="Koechler S."/>
            <person name="Lassalle F."/>
            <person name="Marchal M."/>
            <person name="Medigue C."/>
            <person name="Muller D."/>
            <person name="Nesme X."/>
            <person name="Plewniak F."/>
            <person name="Proux C."/>
            <person name="Ramirez-Bahena M.H."/>
            <person name="Schenowitz C."/>
            <person name="Sismeiro O."/>
            <person name="Vallenet D."/>
            <person name="Santini J.M."/>
            <person name="Bertin P.N."/>
        </authorList>
    </citation>
    <scope>NUCLEOTIDE SEQUENCE [LARGE SCALE GENOMIC DNA]</scope>
    <source>
        <strain evidence="6 7">NT-26</strain>
    </source>
</reference>
<dbReference type="GO" id="GO:0003677">
    <property type="term" value="F:DNA binding"/>
    <property type="evidence" value="ECO:0007669"/>
    <property type="project" value="UniProtKB-KW"/>
</dbReference>
<dbReference type="Proteomes" id="UP000010792">
    <property type="component" value="Chromosome"/>
</dbReference>
<dbReference type="InterPro" id="IPR036388">
    <property type="entry name" value="WH-like_DNA-bd_sf"/>
</dbReference>
<proteinExistence type="inferred from homology"/>
<name>L0NC06_9HYPH</name>
<dbReference type="SUPFAM" id="SSF53850">
    <property type="entry name" value="Periplasmic binding protein-like II"/>
    <property type="match status" value="1"/>
</dbReference>
<evidence type="ECO:0000313" key="6">
    <source>
        <dbReference type="EMBL" id="CCF18331.1"/>
    </source>
</evidence>
<dbReference type="STRING" id="1125847.NT26_0607"/>
<dbReference type="GO" id="GO:0003700">
    <property type="term" value="F:DNA-binding transcription factor activity"/>
    <property type="evidence" value="ECO:0007669"/>
    <property type="project" value="InterPro"/>
</dbReference>
<dbReference type="KEGG" id="rht:NT26_0607"/>
<protein>
    <submittedName>
        <fullName evidence="6">Putative Transcriptional regulator, LysR family</fullName>
    </submittedName>
</protein>
<feature type="domain" description="HTH lysR-type" evidence="5">
    <location>
        <begin position="1"/>
        <end position="17"/>
    </location>
</feature>
<evidence type="ECO:0000313" key="7">
    <source>
        <dbReference type="Proteomes" id="UP000010792"/>
    </source>
</evidence>
<dbReference type="Pfam" id="PF03466">
    <property type="entry name" value="LysR_substrate"/>
    <property type="match status" value="1"/>
</dbReference>
<accession>L0NC06</accession>
<dbReference type="PRINTS" id="PR00039">
    <property type="entry name" value="HTHLYSR"/>
</dbReference>
<dbReference type="PANTHER" id="PTHR30419">
    <property type="entry name" value="HTH-TYPE TRANSCRIPTIONAL REGULATOR YBHD"/>
    <property type="match status" value="1"/>
</dbReference>
<feature type="domain" description="HTH lysR-type" evidence="5">
    <location>
        <begin position="56"/>
        <end position="113"/>
    </location>
</feature>
<dbReference type="GO" id="GO:0005829">
    <property type="term" value="C:cytosol"/>
    <property type="evidence" value="ECO:0007669"/>
    <property type="project" value="TreeGrafter"/>
</dbReference>
<evidence type="ECO:0000256" key="3">
    <source>
        <dbReference type="ARBA" id="ARBA00023125"/>
    </source>
</evidence>
<dbReference type="InterPro" id="IPR005119">
    <property type="entry name" value="LysR_subst-bd"/>
</dbReference>
<gene>
    <name evidence="6" type="ORF">NT26_0607</name>
</gene>
<keyword evidence="2" id="KW-0805">Transcription regulation</keyword>
<dbReference type="InterPro" id="IPR036390">
    <property type="entry name" value="WH_DNA-bd_sf"/>
</dbReference>
<evidence type="ECO:0000256" key="4">
    <source>
        <dbReference type="ARBA" id="ARBA00023163"/>
    </source>
</evidence>
<evidence type="ECO:0000256" key="2">
    <source>
        <dbReference type="ARBA" id="ARBA00023015"/>
    </source>
</evidence>